<feature type="region of interest" description="Disordered" evidence="1">
    <location>
        <begin position="309"/>
        <end position="329"/>
    </location>
</feature>
<accession>A0AAN8NVX5</accession>
<dbReference type="Proteomes" id="UP001372834">
    <property type="component" value="Unassembled WGS sequence"/>
</dbReference>
<comment type="caution">
    <text evidence="2">The sequence shown here is derived from an EMBL/GenBank/DDBJ whole genome shotgun (WGS) entry which is preliminary data.</text>
</comment>
<feature type="compositionally biased region" description="Acidic residues" evidence="1">
    <location>
        <begin position="26"/>
        <end position="38"/>
    </location>
</feature>
<feature type="region of interest" description="Disordered" evidence="1">
    <location>
        <begin position="208"/>
        <end position="228"/>
    </location>
</feature>
<feature type="region of interest" description="Disordered" evidence="1">
    <location>
        <begin position="113"/>
        <end position="183"/>
    </location>
</feature>
<feature type="region of interest" description="Disordered" evidence="1">
    <location>
        <begin position="1"/>
        <end position="38"/>
    </location>
</feature>
<feature type="compositionally biased region" description="Acidic residues" evidence="1">
    <location>
        <begin position="422"/>
        <end position="431"/>
    </location>
</feature>
<evidence type="ECO:0000313" key="2">
    <source>
        <dbReference type="EMBL" id="KAK6625072.1"/>
    </source>
</evidence>
<organism evidence="2 3">
    <name type="scientific">Polyplax serrata</name>
    <name type="common">Common mouse louse</name>
    <dbReference type="NCBI Taxonomy" id="468196"/>
    <lineage>
        <taxon>Eukaryota</taxon>
        <taxon>Metazoa</taxon>
        <taxon>Ecdysozoa</taxon>
        <taxon>Arthropoda</taxon>
        <taxon>Hexapoda</taxon>
        <taxon>Insecta</taxon>
        <taxon>Pterygota</taxon>
        <taxon>Neoptera</taxon>
        <taxon>Paraneoptera</taxon>
        <taxon>Psocodea</taxon>
        <taxon>Troctomorpha</taxon>
        <taxon>Phthiraptera</taxon>
        <taxon>Anoplura</taxon>
        <taxon>Polyplacidae</taxon>
        <taxon>Polyplax</taxon>
    </lineage>
</organism>
<feature type="compositionally biased region" description="Acidic residues" evidence="1">
    <location>
        <begin position="313"/>
        <end position="324"/>
    </location>
</feature>
<sequence length="568" mass="64838">MSVKSKHSTSKKDKNGRKEKKKKLDESDEDIESSEEELDLTKECHPIGYYINNREEMINQMFSVIKGNKLKAMLPPILKDYDVEQLKLQCLDQLLGMSEKRITCILDGGTLDTSSESDVLESDQYDSDEKNGTTSGSSSDGSDHSNKNFHHNDTKHKRKGESLNEGKGAKVTKQNEDSTAPEQGKTLLEILELEMRARAIRALLKQSTPKELENDETKTDNKNSTKEIEGEVVDLTECKDDEFPVCVKKENSEQKDIDKKQSTFEQIIEKSKSEKKCLAKADDKSKRLQAELELRNKLFKKKIYRTRQQRMENEEEDKNNEAEAEVLKPGGEVNVDVVFKKEANEPDEIVVEDPEEGEISTSEDEYPVVVKQEIIEPEVAEEPQEPDMDYKSQIDENVERVTAIDNGTFVHNCNLENKQDPNSDDVIEVEQSEEHLALNDDSQLTGQEHDEKSSDIQESKEMDKEEFENTVEETSWRDRWLKKDGVQKLVKSSKIYAKVKKRIAAKSQKAKEEVLVQSETVTDPKTVSPQIEVIEGSIKEYERLLGKVHEERKENEISENGNSNVLTS</sequence>
<evidence type="ECO:0000313" key="3">
    <source>
        <dbReference type="Proteomes" id="UP001372834"/>
    </source>
</evidence>
<feature type="compositionally biased region" description="Basic residues" evidence="1">
    <location>
        <begin position="1"/>
        <end position="21"/>
    </location>
</feature>
<name>A0AAN8NVX5_POLSC</name>
<feature type="compositionally biased region" description="Basic and acidic residues" evidence="1">
    <location>
        <begin position="141"/>
        <end position="152"/>
    </location>
</feature>
<dbReference type="AlphaFoldDB" id="A0AAN8NVX5"/>
<dbReference type="PANTHER" id="PTHR14740">
    <property type="entry name" value="CASPASE ACTIVITY AND APOPTOSIS INHIBITOR 1"/>
    <property type="match status" value="1"/>
</dbReference>
<protein>
    <submittedName>
        <fullName evidence="2">Uncharacterized protein</fullName>
    </submittedName>
</protein>
<feature type="region of interest" description="Disordered" evidence="1">
    <location>
        <begin position="412"/>
        <end position="474"/>
    </location>
</feature>
<dbReference type="Pfam" id="PF15335">
    <property type="entry name" value="CAAP1"/>
    <property type="match status" value="1"/>
</dbReference>
<feature type="compositionally biased region" description="Acidic residues" evidence="1">
    <location>
        <begin position="345"/>
        <end position="366"/>
    </location>
</feature>
<feature type="compositionally biased region" description="Basic and acidic residues" evidence="1">
    <location>
        <begin position="447"/>
        <end position="463"/>
    </location>
</feature>
<dbReference type="EMBL" id="JAWJWE010000037">
    <property type="protein sequence ID" value="KAK6625072.1"/>
    <property type="molecule type" value="Genomic_DNA"/>
</dbReference>
<dbReference type="InterPro" id="IPR038991">
    <property type="entry name" value="CAAP1"/>
</dbReference>
<evidence type="ECO:0000256" key="1">
    <source>
        <dbReference type="SAM" id="MobiDB-lite"/>
    </source>
</evidence>
<gene>
    <name evidence="2" type="ORF">RUM43_005363</name>
</gene>
<feature type="region of interest" description="Disordered" evidence="1">
    <location>
        <begin position="344"/>
        <end position="396"/>
    </location>
</feature>
<proteinExistence type="predicted"/>
<dbReference type="PANTHER" id="PTHR14740:SF3">
    <property type="entry name" value="CASPASE ACTIVITY AND APOPTOSIS INHIBITOR 1"/>
    <property type="match status" value="1"/>
</dbReference>
<feature type="compositionally biased region" description="Basic and acidic residues" evidence="1">
    <location>
        <begin position="160"/>
        <end position="176"/>
    </location>
</feature>
<dbReference type="GO" id="GO:0042981">
    <property type="term" value="P:regulation of apoptotic process"/>
    <property type="evidence" value="ECO:0007669"/>
    <property type="project" value="InterPro"/>
</dbReference>
<feature type="compositionally biased region" description="Acidic residues" evidence="1">
    <location>
        <begin position="375"/>
        <end position="387"/>
    </location>
</feature>
<reference evidence="2 3" key="1">
    <citation type="submission" date="2023-10" db="EMBL/GenBank/DDBJ databases">
        <title>Genomes of two closely related lineages of the louse Polyplax serrata with different host specificities.</title>
        <authorList>
            <person name="Martinu J."/>
            <person name="Tarabai H."/>
            <person name="Stefka J."/>
            <person name="Hypsa V."/>
        </authorList>
    </citation>
    <scope>NUCLEOTIDE SEQUENCE [LARGE SCALE GENOMIC DNA]</scope>
    <source>
        <strain evidence="2">HR10_N</strain>
    </source>
</reference>